<gene>
    <name evidence="1" type="ORF">CK203_078177</name>
</gene>
<proteinExistence type="predicted"/>
<protein>
    <submittedName>
        <fullName evidence="1">Uncharacterized protein</fullName>
    </submittedName>
</protein>
<comment type="caution">
    <text evidence="1">The sequence shown here is derived from an EMBL/GenBank/DDBJ whole genome shotgun (WGS) entry which is preliminary data.</text>
</comment>
<reference evidence="1 2" key="1">
    <citation type="journal article" date="2018" name="PLoS Genet.">
        <title>Population sequencing reveals clonal diversity and ancestral inbreeding in the grapevine cultivar Chardonnay.</title>
        <authorList>
            <person name="Roach M.J."/>
            <person name="Johnson D.L."/>
            <person name="Bohlmann J."/>
            <person name="van Vuuren H.J."/>
            <person name="Jones S.J."/>
            <person name="Pretorius I.S."/>
            <person name="Schmidt S.A."/>
            <person name="Borneman A.R."/>
        </authorList>
    </citation>
    <scope>NUCLEOTIDE SEQUENCE [LARGE SCALE GENOMIC DNA]</scope>
    <source>
        <strain evidence="2">cv. Chardonnay</strain>
        <tissue evidence="1">Leaf</tissue>
    </source>
</reference>
<evidence type="ECO:0000313" key="1">
    <source>
        <dbReference type="EMBL" id="RVW39149.1"/>
    </source>
</evidence>
<evidence type="ECO:0000313" key="2">
    <source>
        <dbReference type="Proteomes" id="UP000288805"/>
    </source>
</evidence>
<dbReference type="EMBL" id="QGNW01001493">
    <property type="protein sequence ID" value="RVW39149.1"/>
    <property type="molecule type" value="Genomic_DNA"/>
</dbReference>
<dbReference type="AlphaFoldDB" id="A0A438DUG8"/>
<organism evidence="1 2">
    <name type="scientific">Vitis vinifera</name>
    <name type="common">Grape</name>
    <dbReference type="NCBI Taxonomy" id="29760"/>
    <lineage>
        <taxon>Eukaryota</taxon>
        <taxon>Viridiplantae</taxon>
        <taxon>Streptophyta</taxon>
        <taxon>Embryophyta</taxon>
        <taxon>Tracheophyta</taxon>
        <taxon>Spermatophyta</taxon>
        <taxon>Magnoliopsida</taxon>
        <taxon>eudicotyledons</taxon>
        <taxon>Gunneridae</taxon>
        <taxon>Pentapetalae</taxon>
        <taxon>rosids</taxon>
        <taxon>Vitales</taxon>
        <taxon>Vitaceae</taxon>
        <taxon>Viteae</taxon>
        <taxon>Vitis</taxon>
    </lineage>
</organism>
<sequence length="47" mass="5397">MDGDSWSARLSSATKRYQSALQSRSGEARQGMEEWEKLKFGNLQDFI</sequence>
<dbReference type="Proteomes" id="UP000288805">
    <property type="component" value="Unassembled WGS sequence"/>
</dbReference>
<accession>A0A438DUG8</accession>
<name>A0A438DUG8_VITVI</name>